<proteinExistence type="predicted"/>
<evidence type="ECO:0000313" key="2">
    <source>
        <dbReference type="Proteomes" id="UP000789920"/>
    </source>
</evidence>
<keyword evidence="2" id="KW-1185">Reference proteome</keyword>
<sequence length="65" mass="7719">FSCNLHRFIQFLVKLSDKESLKLILTPENTIYWYEQGAKDTWTSKITNKLVKQAVKEKITFKEPE</sequence>
<name>A0ACA9SH90_9GLOM</name>
<protein>
    <submittedName>
        <fullName evidence="1">29607_t:CDS:1</fullName>
    </submittedName>
</protein>
<dbReference type="EMBL" id="CAJVQC010124825">
    <property type="protein sequence ID" value="CAG8839824.1"/>
    <property type="molecule type" value="Genomic_DNA"/>
</dbReference>
<organism evidence="1 2">
    <name type="scientific">Racocetra persica</name>
    <dbReference type="NCBI Taxonomy" id="160502"/>
    <lineage>
        <taxon>Eukaryota</taxon>
        <taxon>Fungi</taxon>
        <taxon>Fungi incertae sedis</taxon>
        <taxon>Mucoromycota</taxon>
        <taxon>Glomeromycotina</taxon>
        <taxon>Glomeromycetes</taxon>
        <taxon>Diversisporales</taxon>
        <taxon>Gigasporaceae</taxon>
        <taxon>Racocetra</taxon>
    </lineage>
</organism>
<feature type="non-terminal residue" evidence="1">
    <location>
        <position position="65"/>
    </location>
</feature>
<gene>
    <name evidence="1" type="ORF">RPERSI_LOCUS31196</name>
</gene>
<reference evidence="1" key="1">
    <citation type="submission" date="2021-06" db="EMBL/GenBank/DDBJ databases">
        <authorList>
            <person name="Kallberg Y."/>
            <person name="Tangrot J."/>
            <person name="Rosling A."/>
        </authorList>
    </citation>
    <scope>NUCLEOTIDE SEQUENCE</scope>
    <source>
        <strain evidence="1">MA461A</strain>
    </source>
</reference>
<evidence type="ECO:0000313" key="1">
    <source>
        <dbReference type="EMBL" id="CAG8839824.1"/>
    </source>
</evidence>
<feature type="non-terminal residue" evidence="1">
    <location>
        <position position="1"/>
    </location>
</feature>
<accession>A0ACA9SH90</accession>
<dbReference type="Proteomes" id="UP000789920">
    <property type="component" value="Unassembled WGS sequence"/>
</dbReference>
<comment type="caution">
    <text evidence="1">The sequence shown here is derived from an EMBL/GenBank/DDBJ whole genome shotgun (WGS) entry which is preliminary data.</text>
</comment>